<feature type="region of interest" description="Disordered" evidence="1">
    <location>
        <begin position="1"/>
        <end position="36"/>
    </location>
</feature>
<evidence type="ECO:0000313" key="3">
    <source>
        <dbReference type="Proteomes" id="UP000187203"/>
    </source>
</evidence>
<protein>
    <submittedName>
        <fullName evidence="2">Uncharacterized protein</fullName>
    </submittedName>
</protein>
<name>A0A1R3H081_9ROSI</name>
<sequence>MAARVPPNTSVNEDPISQLKVQETSSEVVKGTLEDN</sequence>
<reference evidence="3" key="1">
    <citation type="submission" date="2013-09" db="EMBL/GenBank/DDBJ databases">
        <title>Corchorus olitorius genome sequencing.</title>
        <authorList>
            <person name="Alam M."/>
            <person name="Haque M.S."/>
            <person name="Islam M.S."/>
            <person name="Emdad E.M."/>
            <person name="Islam M.M."/>
            <person name="Ahmed B."/>
            <person name="Halim A."/>
            <person name="Hossen Q.M.M."/>
            <person name="Hossain M.Z."/>
            <person name="Ahmed R."/>
            <person name="Khan M.M."/>
            <person name="Islam R."/>
            <person name="Rashid M.M."/>
            <person name="Khan S.A."/>
            <person name="Rahman M.S."/>
            <person name="Alam M."/>
            <person name="Yahiya A.S."/>
            <person name="Khan M.S."/>
            <person name="Azam M.S."/>
            <person name="Haque T."/>
            <person name="Lashkar M.Z.H."/>
            <person name="Akhand A.I."/>
            <person name="Morshed G."/>
            <person name="Roy S."/>
            <person name="Uddin K.S."/>
            <person name="Rabeya T."/>
            <person name="Hossain A.S."/>
            <person name="Chowdhury A."/>
            <person name="Snigdha A.R."/>
            <person name="Mortoza M.S."/>
            <person name="Matin S.A."/>
            <person name="Hoque S.M.E."/>
            <person name="Islam M.K."/>
            <person name="Roy D.K."/>
            <person name="Haider R."/>
            <person name="Moosa M.M."/>
            <person name="Elias S.M."/>
            <person name="Hasan A.M."/>
            <person name="Jahan S."/>
            <person name="Shafiuddin M."/>
            <person name="Mahmood N."/>
            <person name="Shommy N.S."/>
        </authorList>
    </citation>
    <scope>NUCLEOTIDE SEQUENCE [LARGE SCALE GENOMIC DNA]</scope>
    <source>
        <strain evidence="3">cv. O-4</strain>
    </source>
</reference>
<proteinExistence type="predicted"/>
<evidence type="ECO:0000256" key="1">
    <source>
        <dbReference type="SAM" id="MobiDB-lite"/>
    </source>
</evidence>
<dbReference type="EMBL" id="AWUE01021080">
    <property type="protein sequence ID" value="OMO63691.1"/>
    <property type="molecule type" value="Genomic_DNA"/>
</dbReference>
<gene>
    <name evidence="2" type="ORF">COLO4_32239</name>
</gene>
<organism evidence="2 3">
    <name type="scientific">Corchorus olitorius</name>
    <dbReference type="NCBI Taxonomy" id="93759"/>
    <lineage>
        <taxon>Eukaryota</taxon>
        <taxon>Viridiplantae</taxon>
        <taxon>Streptophyta</taxon>
        <taxon>Embryophyta</taxon>
        <taxon>Tracheophyta</taxon>
        <taxon>Spermatophyta</taxon>
        <taxon>Magnoliopsida</taxon>
        <taxon>eudicotyledons</taxon>
        <taxon>Gunneridae</taxon>
        <taxon>Pentapetalae</taxon>
        <taxon>rosids</taxon>
        <taxon>malvids</taxon>
        <taxon>Malvales</taxon>
        <taxon>Malvaceae</taxon>
        <taxon>Grewioideae</taxon>
        <taxon>Apeibeae</taxon>
        <taxon>Corchorus</taxon>
    </lineage>
</organism>
<evidence type="ECO:0000313" key="2">
    <source>
        <dbReference type="EMBL" id="OMO63691.1"/>
    </source>
</evidence>
<dbReference type="OrthoDB" id="10363377at2759"/>
<keyword evidence="3" id="KW-1185">Reference proteome</keyword>
<dbReference type="AlphaFoldDB" id="A0A1R3H081"/>
<accession>A0A1R3H081</accession>
<dbReference type="Proteomes" id="UP000187203">
    <property type="component" value="Unassembled WGS sequence"/>
</dbReference>
<comment type="caution">
    <text evidence="2">The sequence shown here is derived from an EMBL/GenBank/DDBJ whole genome shotgun (WGS) entry which is preliminary data.</text>
</comment>